<feature type="domain" description="Tyr recombinase" evidence="3">
    <location>
        <begin position="272"/>
        <end position="349"/>
    </location>
</feature>
<dbReference type="InterPro" id="IPR011010">
    <property type="entry name" value="DNA_brk_join_enz"/>
</dbReference>
<dbReference type="AlphaFoldDB" id="C6L9W5"/>
<organism evidence="4 5">
    <name type="scientific">Marvinbryantia formatexigens DSM 14469</name>
    <dbReference type="NCBI Taxonomy" id="478749"/>
    <lineage>
        <taxon>Bacteria</taxon>
        <taxon>Bacillati</taxon>
        <taxon>Bacillota</taxon>
        <taxon>Clostridia</taxon>
        <taxon>Lachnospirales</taxon>
        <taxon>Lachnospiraceae</taxon>
        <taxon>Marvinbryantia</taxon>
    </lineage>
</organism>
<comment type="caution">
    <text evidence="4">The sequence shown here is derived from an EMBL/GenBank/DDBJ whole genome shotgun (WGS) entry which is preliminary data.</text>
</comment>
<dbReference type="SUPFAM" id="SSF56349">
    <property type="entry name" value="DNA breaking-rejoining enzymes"/>
    <property type="match status" value="1"/>
</dbReference>
<dbReference type="Pfam" id="PF00589">
    <property type="entry name" value="Phage_integrase"/>
    <property type="match status" value="1"/>
</dbReference>
<evidence type="ECO:0000259" key="3">
    <source>
        <dbReference type="Pfam" id="PF00589"/>
    </source>
</evidence>
<dbReference type="EMBL" id="ACCL02000002">
    <property type="protein sequence ID" value="EET62372.1"/>
    <property type="molecule type" value="Genomic_DNA"/>
</dbReference>
<evidence type="ECO:0000313" key="5">
    <source>
        <dbReference type="Proteomes" id="UP000005561"/>
    </source>
</evidence>
<dbReference type="Gene3D" id="1.10.443.10">
    <property type="entry name" value="Intergrase catalytic core"/>
    <property type="match status" value="1"/>
</dbReference>
<evidence type="ECO:0000256" key="2">
    <source>
        <dbReference type="ARBA" id="ARBA00023172"/>
    </source>
</evidence>
<dbReference type="Gene3D" id="1.10.150.130">
    <property type="match status" value="1"/>
</dbReference>
<dbReference type="STRING" id="168384.SAMN05660368_03559"/>
<evidence type="ECO:0000313" key="4">
    <source>
        <dbReference type="EMBL" id="EET62372.1"/>
    </source>
</evidence>
<dbReference type="RefSeq" id="WP_006860207.1">
    <property type="nucleotide sequence ID" value="NZ_ACCL02000002.1"/>
</dbReference>
<gene>
    <name evidence="4" type="ORF">BRYFOR_05407</name>
</gene>
<sequence length="380" mass="44277">MATAKKLPSGSWRCLAYSHTEEVYDKKTGKMKRKRIYESFTSNDPSPRGKKEAELAAAQYQLEKDTLLMKKRPKYGEMTLTEAIDAYIESRKILNRSPTTIQDYECIKKYAFQDLMDFKLKDLDEQILQEAINVEARRPSNKTKRIQKPISAKRLKNEWGLVSAVLHKYSKNIDFEEIELPTVAQRIVELPSAGDVMRIVKGTEIELPVLLAMWLSFSMSEVRGLTKSKSISGDYLTVNEVVVDVGHKAVRKEMPKNPTRTRRHRIPPYIKYLIDQVEGDSLVQMSGRALYRRWIRLQDENGMEHITFHDLRHLNASVMALLRIPDKYAQERGGWKTDRVMKKIYMQTFSEERERVDSIIDSYFESAMQHETQHEIKKPQ</sequence>
<dbReference type="GO" id="GO:0006310">
    <property type="term" value="P:DNA recombination"/>
    <property type="evidence" value="ECO:0007669"/>
    <property type="project" value="UniProtKB-KW"/>
</dbReference>
<protein>
    <recommendedName>
        <fullName evidence="3">Tyr recombinase domain-containing protein</fullName>
    </recommendedName>
</protein>
<name>C6L9W5_9FIRM</name>
<dbReference type="GO" id="GO:0015074">
    <property type="term" value="P:DNA integration"/>
    <property type="evidence" value="ECO:0007669"/>
    <property type="project" value="InterPro"/>
</dbReference>
<proteinExistence type="predicted"/>
<keyword evidence="5" id="KW-1185">Reference proteome</keyword>
<dbReference type="InterPro" id="IPR002104">
    <property type="entry name" value="Integrase_catalytic"/>
</dbReference>
<dbReference type="GO" id="GO:0003677">
    <property type="term" value="F:DNA binding"/>
    <property type="evidence" value="ECO:0007669"/>
    <property type="project" value="UniProtKB-KW"/>
</dbReference>
<dbReference type="InterPro" id="IPR013762">
    <property type="entry name" value="Integrase-like_cat_sf"/>
</dbReference>
<keyword evidence="1" id="KW-0238">DNA-binding</keyword>
<dbReference type="Proteomes" id="UP000005561">
    <property type="component" value="Unassembled WGS sequence"/>
</dbReference>
<keyword evidence="2" id="KW-0233">DNA recombination</keyword>
<dbReference type="InterPro" id="IPR010998">
    <property type="entry name" value="Integrase_recombinase_N"/>
</dbReference>
<evidence type="ECO:0000256" key="1">
    <source>
        <dbReference type="ARBA" id="ARBA00023125"/>
    </source>
</evidence>
<reference evidence="4" key="1">
    <citation type="submission" date="2009-07" db="EMBL/GenBank/DDBJ databases">
        <authorList>
            <person name="Weinstock G."/>
            <person name="Sodergren E."/>
            <person name="Clifton S."/>
            <person name="Fulton L."/>
            <person name="Fulton B."/>
            <person name="Courtney L."/>
            <person name="Fronick C."/>
            <person name="Harrison M."/>
            <person name="Strong C."/>
            <person name="Farmer C."/>
            <person name="Delahaunty K."/>
            <person name="Markovic C."/>
            <person name="Hall O."/>
            <person name="Minx P."/>
            <person name="Tomlinson C."/>
            <person name="Mitreva M."/>
            <person name="Nelson J."/>
            <person name="Hou S."/>
            <person name="Wollam A."/>
            <person name="Pepin K.H."/>
            <person name="Johnson M."/>
            <person name="Bhonagiri V."/>
            <person name="Nash W.E."/>
            <person name="Warren W."/>
            <person name="Chinwalla A."/>
            <person name="Mardis E.R."/>
            <person name="Wilson R.K."/>
        </authorList>
    </citation>
    <scope>NUCLEOTIDE SEQUENCE [LARGE SCALE GENOMIC DNA]</scope>
    <source>
        <strain evidence="4">DSM 14469</strain>
    </source>
</reference>
<dbReference type="eggNOG" id="COG0582">
    <property type="taxonomic scope" value="Bacteria"/>
</dbReference>
<accession>C6L9W5</accession>